<evidence type="ECO:0000313" key="1">
    <source>
        <dbReference type="EMBL" id="KAJ7644630.1"/>
    </source>
</evidence>
<comment type="caution">
    <text evidence="1">The sequence shown here is derived from an EMBL/GenBank/DDBJ whole genome shotgun (WGS) entry which is preliminary data.</text>
</comment>
<organism evidence="1 2">
    <name type="scientific">Roridomyces roridus</name>
    <dbReference type="NCBI Taxonomy" id="1738132"/>
    <lineage>
        <taxon>Eukaryota</taxon>
        <taxon>Fungi</taxon>
        <taxon>Dikarya</taxon>
        <taxon>Basidiomycota</taxon>
        <taxon>Agaricomycotina</taxon>
        <taxon>Agaricomycetes</taxon>
        <taxon>Agaricomycetidae</taxon>
        <taxon>Agaricales</taxon>
        <taxon>Marasmiineae</taxon>
        <taxon>Mycenaceae</taxon>
        <taxon>Roridomyces</taxon>
    </lineage>
</organism>
<dbReference type="EMBL" id="JARKIF010000003">
    <property type="protein sequence ID" value="KAJ7644630.1"/>
    <property type="molecule type" value="Genomic_DNA"/>
</dbReference>
<evidence type="ECO:0000313" key="2">
    <source>
        <dbReference type="Proteomes" id="UP001221142"/>
    </source>
</evidence>
<keyword evidence="2" id="KW-1185">Reference proteome</keyword>
<proteinExistence type="predicted"/>
<dbReference type="Proteomes" id="UP001221142">
    <property type="component" value="Unassembled WGS sequence"/>
</dbReference>
<name>A0AAD7CCJ6_9AGAR</name>
<dbReference type="AlphaFoldDB" id="A0AAD7CCJ6"/>
<accession>A0AAD7CCJ6</accession>
<sequence>MSPDLSKFHGRPIYYSSFLYDEILEANSQQEFSLKDLPVELVARILELSISRALALTSAWIAELVFPIRLAHVLLRTRKQVRSFHALVCSSDRAAGAVKTLWVCDCVWTPGEPASLPTLIADVLRACSHLDSLGCALAPLQRLCTSDEPFPSHLLSVHVTLTEQMSLRTPPGPVGWISKWDRLQQTMHGAGFLGTITHLYLSGHHYQFGDTFPAEYLPHLTHLAVGSERDWSRQPWMYSTYIRDFARAVDSRVRRACGSFQAAVLVFRPPDRWYYDAPLQWEPRELVRAARNCGPDGILVYCIAGGRKFRQSRFWDEAAADGEDIWSLARGQMAFLV</sequence>
<protein>
    <submittedName>
        <fullName evidence="1">Uncharacterized protein</fullName>
    </submittedName>
</protein>
<gene>
    <name evidence="1" type="ORF">FB45DRAFT_898349</name>
</gene>
<reference evidence="1" key="1">
    <citation type="submission" date="2023-03" db="EMBL/GenBank/DDBJ databases">
        <title>Massive genome expansion in bonnet fungi (Mycena s.s.) driven by repeated elements and novel gene families across ecological guilds.</title>
        <authorList>
            <consortium name="Lawrence Berkeley National Laboratory"/>
            <person name="Harder C.B."/>
            <person name="Miyauchi S."/>
            <person name="Viragh M."/>
            <person name="Kuo A."/>
            <person name="Thoen E."/>
            <person name="Andreopoulos B."/>
            <person name="Lu D."/>
            <person name="Skrede I."/>
            <person name="Drula E."/>
            <person name="Henrissat B."/>
            <person name="Morin E."/>
            <person name="Kohler A."/>
            <person name="Barry K."/>
            <person name="LaButti K."/>
            <person name="Morin E."/>
            <person name="Salamov A."/>
            <person name="Lipzen A."/>
            <person name="Mereny Z."/>
            <person name="Hegedus B."/>
            <person name="Baldrian P."/>
            <person name="Stursova M."/>
            <person name="Weitz H."/>
            <person name="Taylor A."/>
            <person name="Grigoriev I.V."/>
            <person name="Nagy L.G."/>
            <person name="Martin F."/>
            <person name="Kauserud H."/>
        </authorList>
    </citation>
    <scope>NUCLEOTIDE SEQUENCE</scope>
    <source>
        <strain evidence="1">9284</strain>
    </source>
</reference>